<dbReference type="STRING" id="574087.Acear_1807"/>
<gene>
    <name evidence="3" type="ordered locus">Acear_1807</name>
</gene>
<dbReference type="OrthoDB" id="9809406at2"/>
<dbReference type="InterPro" id="IPR019606">
    <property type="entry name" value="GerMN"/>
</dbReference>
<proteinExistence type="predicted"/>
<sequence length="171" mass="19555">MMTDKEKKNYLLIAGITLISVIILFILFTTSQSETKEVKLYFSYNQGQNLKSEVRRVESDQLYVNTIQELIQGPTDKYLGQTLPDGTKLIDFKLRKEVLILNFNSKFRENHWGGSTGEIMTIYSIVNTMAQFPEVKQVQFLIAGTKIESLVGHIDLTDPIGPNDELIEYEN</sequence>
<reference evidence="3 4" key="1">
    <citation type="journal article" date="2010" name="Stand. Genomic Sci.">
        <title>Complete genome sequence of Acetohalobium arabaticum type strain (Z-7288).</title>
        <authorList>
            <person name="Sikorski J."/>
            <person name="Lapidus A."/>
            <person name="Chertkov O."/>
            <person name="Lucas S."/>
            <person name="Copeland A."/>
            <person name="Glavina Del Rio T."/>
            <person name="Nolan M."/>
            <person name="Tice H."/>
            <person name="Cheng J.F."/>
            <person name="Han C."/>
            <person name="Brambilla E."/>
            <person name="Pitluck S."/>
            <person name="Liolios K."/>
            <person name="Ivanova N."/>
            <person name="Mavromatis K."/>
            <person name="Mikhailova N."/>
            <person name="Pati A."/>
            <person name="Bruce D."/>
            <person name="Detter C."/>
            <person name="Tapia R."/>
            <person name="Goodwin L."/>
            <person name="Chen A."/>
            <person name="Palaniappan K."/>
            <person name="Land M."/>
            <person name="Hauser L."/>
            <person name="Chang Y.J."/>
            <person name="Jeffries C.D."/>
            <person name="Rohde M."/>
            <person name="Goker M."/>
            <person name="Spring S."/>
            <person name="Woyke T."/>
            <person name="Bristow J."/>
            <person name="Eisen J.A."/>
            <person name="Markowitz V."/>
            <person name="Hugenholtz P."/>
            <person name="Kyrpides N.C."/>
            <person name="Klenk H.P."/>
        </authorList>
    </citation>
    <scope>NUCLEOTIDE SEQUENCE [LARGE SCALE GENOMIC DNA]</scope>
    <source>
        <strain evidence="4">ATCC 49924 / DSM 5501 / Z-7288</strain>
    </source>
</reference>
<dbReference type="AlphaFoldDB" id="D9QS21"/>
<keyword evidence="1" id="KW-0472">Membrane</keyword>
<organism evidence="3 4">
    <name type="scientific">Acetohalobium arabaticum (strain ATCC 49924 / DSM 5501 / Z-7288)</name>
    <dbReference type="NCBI Taxonomy" id="574087"/>
    <lineage>
        <taxon>Bacteria</taxon>
        <taxon>Bacillati</taxon>
        <taxon>Bacillota</taxon>
        <taxon>Clostridia</taxon>
        <taxon>Halanaerobiales</taxon>
        <taxon>Halobacteroidaceae</taxon>
        <taxon>Acetohalobium</taxon>
    </lineage>
</organism>
<protein>
    <submittedName>
        <fullName evidence="3">Lipoprotein LpqB, GerMN domain protein</fullName>
    </submittedName>
</protein>
<dbReference type="Pfam" id="PF10646">
    <property type="entry name" value="Germane"/>
    <property type="match status" value="1"/>
</dbReference>
<dbReference type="Proteomes" id="UP000001661">
    <property type="component" value="Chromosome"/>
</dbReference>
<dbReference type="KEGG" id="aar:Acear_1807"/>
<keyword evidence="1" id="KW-1133">Transmembrane helix</keyword>
<evidence type="ECO:0000313" key="4">
    <source>
        <dbReference type="Proteomes" id="UP000001661"/>
    </source>
</evidence>
<dbReference type="RefSeq" id="WP_013278757.1">
    <property type="nucleotide sequence ID" value="NC_014378.1"/>
</dbReference>
<dbReference type="HOGENOM" id="CLU_080926_4_1_9"/>
<feature type="transmembrane region" description="Helical" evidence="1">
    <location>
        <begin position="9"/>
        <end position="28"/>
    </location>
</feature>
<keyword evidence="1" id="KW-0812">Transmembrane</keyword>
<evidence type="ECO:0000256" key="1">
    <source>
        <dbReference type="SAM" id="Phobius"/>
    </source>
</evidence>
<keyword evidence="3" id="KW-0449">Lipoprotein</keyword>
<evidence type="ECO:0000313" key="3">
    <source>
        <dbReference type="EMBL" id="ADL13312.1"/>
    </source>
</evidence>
<evidence type="ECO:0000259" key="2">
    <source>
        <dbReference type="SMART" id="SM00909"/>
    </source>
</evidence>
<dbReference type="SMART" id="SM00909">
    <property type="entry name" value="Germane"/>
    <property type="match status" value="1"/>
</dbReference>
<name>D9QS21_ACEAZ</name>
<dbReference type="eggNOG" id="COG5401">
    <property type="taxonomic scope" value="Bacteria"/>
</dbReference>
<accession>D9QS21</accession>
<keyword evidence="4" id="KW-1185">Reference proteome</keyword>
<dbReference type="EMBL" id="CP002105">
    <property type="protein sequence ID" value="ADL13312.1"/>
    <property type="molecule type" value="Genomic_DNA"/>
</dbReference>
<feature type="domain" description="GerMN" evidence="2">
    <location>
        <begin position="63"/>
        <end position="151"/>
    </location>
</feature>